<accession>A0A6N4VG56</accession>
<protein>
    <recommendedName>
        <fullName evidence="2">DUF4333 domain-containing protein</fullName>
    </recommendedName>
</protein>
<evidence type="ECO:0000259" key="2">
    <source>
        <dbReference type="Pfam" id="PF14230"/>
    </source>
</evidence>
<dbReference type="InterPro" id="IPR025637">
    <property type="entry name" value="DUF4333"/>
</dbReference>
<dbReference type="Pfam" id="PF14230">
    <property type="entry name" value="DUF4333"/>
    <property type="match status" value="2"/>
</dbReference>
<evidence type="ECO:0000313" key="3">
    <source>
        <dbReference type="EMBL" id="BBX52607.1"/>
    </source>
</evidence>
<gene>
    <name evidence="3" type="ORF">MPOR_36330</name>
</gene>
<keyword evidence="4" id="KW-1185">Reference proteome</keyword>
<organism evidence="3 4">
    <name type="scientific">Mycolicibacterium poriferae</name>
    <dbReference type="NCBI Taxonomy" id="39694"/>
    <lineage>
        <taxon>Bacteria</taxon>
        <taxon>Bacillati</taxon>
        <taxon>Actinomycetota</taxon>
        <taxon>Actinomycetes</taxon>
        <taxon>Mycobacteriales</taxon>
        <taxon>Mycobacteriaceae</taxon>
        <taxon>Mycolicibacterium</taxon>
    </lineage>
</organism>
<feature type="signal peptide" evidence="1">
    <location>
        <begin position="1"/>
        <end position="19"/>
    </location>
</feature>
<evidence type="ECO:0000313" key="4">
    <source>
        <dbReference type="Proteomes" id="UP000466785"/>
    </source>
</evidence>
<dbReference type="PROSITE" id="PS51257">
    <property type="entry name" value="PROKAR_LIPOPROTEIN"/>
    <property type="match status" value="1"/>
</dbReference>
<feature type="domain" description="DUF4333" evidence="2">
    <location>
        <begin position="103"/>
        <end position="161"/>
    </location>
</feature>
<proteinExistence type="predicted"/>
<dbReference type="RefSeq" id="WP_235682243.1">
    <property type="nucleotide sequence ID" value="NZ_AP022570.1"/>
</dbReference>
<dbReference type="KEGG" id="mpof:MPOR_36330"/>
<dbReference type="EMBL" id="AP022570">
    <property type="protein sequence ID" value="BBX52607.1"/>
    <property type="molecule type" value="Genomic_DNA"/>
</dbReference>
<feature type="chain" id="PRO_5039015285" description="DUF4333 domain-containing protein" evidence="1">
    <location>
        <begin position="20"/>
        <end position="174"/>
    </location>
</feature>
<feature type="domain" description="DUF4333" evidence="2">
    <location>
        <begin position="19"/>
        <end position="93"/>
    </location>
</feature>
<keyword evidence="1" id="KW-0732">Signal</keyword>
<sequence>MTISRPVLAALTLTIPVLAGCQFSFSAGGPDYEKLETTMADELNTQYESISQRVSGVRCPRPDETPKTGDSITCVADLDGSDVRVEATFTSDDYDVDFATIDTVYDLGDTADGLADDISAEYGFDVSVECGDGIKIVEVGSTFECEAADRSGDTRPVVVTAGGPEENDRWEVIE</sequence>
<name>A0A6N4VG56_9MYCO</name>
<dbReference type="Proteomes" id="UP000466785">
    <property type="component" value="Chromosome"/>
</dbReference>
<reference evidence="3 4" key="1">
    <citation type="journal article" date="2019" name="Emerg. Microbes Infect.">
        <title>Comprehensive subspecies identification of 175 nontuberculous mycobacteria species based on 7547 genomic profiles.</title>
        <authorList>
            <person name="Matsumoto Y."/>
            <person name="Kinjo T."/>
            <person name="Motooka D."/>
            <person name="Nabeya D."/>
            <person name="Jung N."/>
            <person name="Uechi K."/>
            <person name="Horii T."/>
            <person name="Iida T."/>
            <person name="Fujita J."/>
            <person name="Nakamura S."/>
        </authorList>
    </citation>
    <scope>NUCLEOTIDE SEQUENCE [LARGE SCALE GENOMIC DNA]</scope>
    <source>
        <strain evidence="3 4">JCM 12603</strain>
    </source>
</reference>
<dbReference type="AlphaFoldDB" id="A0A6N4VG56"/>
<evidence type="ECO:0000256" key="1">
    <source>
        <dbReference type="SAM" id="SignalP"/>
    </source>
</evidence>